<gene>
    <name evidence="2" type="ORF">BOTBODRAFT_379927</name>
</gene>
<keyword evidence="3" id="KW-1185">Reference proteome</keyword>
<dbReference type="AlphaFoldDB" id="A0A067MYV8"/>
<reference evidence="3" key="1">
    <citation type="journal article" date="2014" name="Proc. Natl. Acad. Sci. U.S.A.">
        <title>Extensive sampling of basidiomycete genomes demonstrates inadequacy of the white-rot/brown-rot paradigm for wood decay fungi.</title>
        <authorList>
            <person name="Riley R."/>
            <person name="Salamov A.A."/>
            <person name="Brown D.W."/>
            <person name="Nagy L.G."/>
            <person name="Floudas D."/>
            <person name="Held B.W."/>
            <person name="Levasseur A."/>
            <person name="Lombard V."/>
            <person name="Morin E."/>
            <person name="Otillar R."/>
            <person name="Lindquist E.A."/>
            <person name="Sun H."/>
            <person name="LaButti K.M."/>
            <person name="Schmutz J."/>
            <person name="Jabbour D."/>
            <person name="Luo H."/>
            <person name="Baker S.E."/>
            <person name="Pisabarro A.G."/>
            <person name="Walton J.D."/>
            <person name="Blanchette R.A."/>
            <person name="Henrissat B."/>
            <person name="Martin F."/>
            <person name="Cullen D."/>
            <person name="Hibbett D.S."/>
            <person name="Grigoriev I.V."/>
        </authorList>
    </citation>
    <scope>NUCLEOTIDE SEQUENCE [LARGE SCALE GENOMIC DNA]</scope>
    <source>
        <strain evidence="3">FD-172 SS1</strain>
    </source>
</reference>
<feature type="compositionally biased region" description="Pro residues" evidence="1">
    <location>
        <begin position="1"/>
        <end position="13"/>
    </location>
</feature>
<protein>
    <submittedName>
        <fullName evidence="2">Uncharacterized protein</fullName>
    </submittedName>
</protein>
<evidence type="ECO:0000313" key="3">
    <source>
        <dbReference type="Proteomes" id="UP000027195"/>
    </source>
</evidence>
<sequence>MPRPRPPLPPPPLSGTRAPAGSSSTLAGRSKNTFSKNRIDRDRVTPTRGPLRILLGQICVSEQSFPRLKRIKTKSVSKKQNRYEAR</sequence>
<feature type="region of interest" description="Disordered" evidence="1">
    <location>
        <begin position="1"/>
        <end position="45"/>
    </location>
</feature>
<proteinExistence type="predicted"/>
<evidence type="ECO:0000313" key="2">
    <source>
        <dbReference type="EMBL" id="KDQ19855.1"/>
    </source>
</evidence>
<name>A0A067MYV8_BOTB1</name>
<organism evidence="2 3">
    <name type="scientific">Botryobasidium botryosum (strain FD-172 SS1)</name>
    <dbReference type="NCBI Taxonomy" id="930990"/>
    <lineage>
        <taxon>Eukaryota</taxon>
        <taxon>Fungi</taxon>
        <taxon>Dikarya</taxon>
        <taxon>Basidiomycota</taxon>
        <taxon>Agaricomycotina</taxon>
        <taxon>Agaricomycetes</taxon>
        <taxon>Cantharellales</taxon>
        <taxon>Botryobasidiaceae</taxon>
        <taxon>Botryobasidium</taxon>
    </lineage>
</organism>
<dbReference type="InParanoid" id="A0A067MYV8"/>
<feature type="compositionally biased region" description="Polar residues" evidence="1">
    <location>
        <begin position="21"/>
        <end position="36"/>
    </location>
</feature>
<evidence type="ECO:0000256" key="1">
    <source>
        <dbReference type="SAM" id="MobiDB-lite"/>
    </source>
</evidence>
<dbReference type="EMBL" id="KL198018">
    <property type="protein sequence ID" value="KDQ19855.1"/>
    <property type="molecule type" value="Genomic_DNA"/>
</dbReference>
<dbReference type="HOGENOM" id="CLU_2497586_0_0_1"/>
<accession>A0A067MYV8</accession>
<dbReference type="Proteomes" id="UP000027195">
    <property type="component" value="Unassembled WGS sequence"/>
</dbReference>